<dbReference type="EMBL" id="CAJOBJ010056859">
    <property type="protein sequence ID" value="CAF4400666.1"/>
    <property type="molecule type" value="Genomic_DNA"/>
</dbReference>
<protein>
    <submittedName>
        <fullName evidence="2">Uncharacterized protein</fullName>
    </submittedName>
</protein>
<sequence>IIYIPIDFDPNLKIDLTASLPNIKFEHISNNVSYEDLIDINQLEEFIQRDLNDTQSYPFMVIANAGSYFSTCEI</sequence>
<dbReference type="EMBL" id="CAJOBJ010056727">
    <property type="protein sequence ID" value="CAF4400139.1"/>
    <property type="molecule type" value="Genomic_DNA"/>
</dbReference>
<organism evidence="2 3">
    <name type="scientific">Rotaria magnacalcarata</name>
    <dbReference type="NCBI Taxonomy" id="392030"/>
    <lineage>
        <taxon>Eukaryota</taxon>
        <taxon>Metazoa</taxon>
        <taxon>Spiralia</taxon>
        <taxon>Gnathifera</taxon>
        <taxon>Rotifera</taxon>
        <taxon>Eurotatoria</taxon>
        <taxon>Bdelloidea</taxon>
        <taxon>Philodinida</taxon>
        <taxon>Philodinidae</taxon>
        <taxon>Rotaria</taxon>
    </lineage>
</organism>
<evidence type="ECO:0000313" key="2">
    <source>
        <dbReference type="EMBL" id="CAF4400666.1"/>
    </source>
</evidence>
<dbReference type="AlphaFoldDB" id="A0A8S2VHV4"/>
<name>A0A8S2VHV4_9BILA</name>
<accession>A0A8S2VHV4</accession>
<evidence type="ECO:0000313" key="3">
    <source>
        <dbReference type="Proteomes" id="UP000681720"/>
    </source>
</evidence>
<gene>
    <name evidence="1" type="ORF">GIL414_LOCUS30122</name>
    <name evidence="2" type="ORF">GIL414_LOCUS30147</name>
</gene>
<evidence type="ECO:0000313" key="1">
    <source>
        <dbReference type="EMBL" id="CAF4400139.1"/>
    </source>
</evidence>
<comment type="caution">
    <text evidence="2">The sequence shown here is derived from an EMBL/GenBank/DDBJ whole genome shotgun (WGS) entry which is preliminary data.</text>
</comment>
<proteinExistence type="predicted"/>
<dbReference type="Proteomes" id="UP000681720">
    <property type="component" value="Unassembled WGS sequence"/>
</dbReference>
<feature type="non-terminal residue" evidence="2">
    <location>
        <position position="1"/>
    </location>
</feature>
<reference evidence="2" key="1">
    <citation type="submission" date="2021-02" db="EMBL/GenBank/DDBJ databases">
        <authorList>
            <person name="Nowell W R."/>
        </authorList>
    </citation>
    <scope>NUCLEOTIDE SEQUENCE</scope>
</reference>